<name>A0A564TQH8_9FIRM</name>
<dbReference type="InterPro" id="IPR009003">
    <property type="entry name" value="Peptidase_S1_PA"/>
</dbReference>
<organism evidence="2 3">
    <name type="scientific">Blautia obeum</name>
    <dbReference type="NCBI Taxonomy" id="40520"/>
    <lineage>
        <taxon>Bacteria</taxon>
        <taxon>Bacillati</taxon>
        <taxon>Bacillota</taxon>
        <taxon>Clostridia</taxon>
        <taxon>Lachnospirales</taxon>
        <taxon>Lachnospiraceae</taxon>
        <taxon>Blautia</taxon>
    </lineage>
</organism>
<dbReference type="RefSeq" id="WP_144369090.1">
    <property type="nucleotide sequence ID" value="NZ_CABHNB010000028.1"/>
</dbReference>
<dbReference type="AlphaFoldDB" id="A0A564TQH8"/>
<sequence>MENLNRKKLSVRIALDDISKVKGTGILFLQNDGDGALIFSVAHIFDRKISEDRINLFLNIVGDKDQVYSVHESFKLFSGSGNVKDNDIVLHPDYDKKSLDNDLAIIKISWKEWMREFTGFEITSGIEEKEVGGWGFPVSMQPQQEVNEQLIPQLKAAFRGRIENVQKKVILINYESSKVDSEIDRNNETSGFSGTALFSEGGFVGCVSKLAGNDTAGSRIFACAANQYIELMCKFNLKPKLPDSLNEYGKNILNLIPVEKKATRNFINEQIKNLIDTGKLKPCNYMGDNKEGQNNLKCNGFREICRKYWEGEVISAFCFIPLKEVKPEEVSYFCIKVQTNGDVKIVKVVFICTELTMSQSIQKLMDFSFFNTSDQKEDGILFLWNNQNDDAYYHGTLSKSDSMNIVRKITEDYLTFDIEDVQERMDMFHIVEGDKLRCNIAAIGVGQIRDTVLYSGNGNKQFMKNMLDSLIENAWS</sequence>
<accession>A0A564TQH8</accession>
<evidence type="ECO:0000313" key="3">
    <source>
        <dbReference type="Proteomes" id="UP000409147"/>
    </source>
</evidence>
<dbReference type="Pfam" id="PF00089">
    <property type="entry name" value="Trypsin"/>
    <property type="match status" value="1"/>
</dbReference>
<evidence type="ECO:0000313" key="2">
    <source>
        <dbReference type="EMBL" id="VUX09472.1"/>
    </source>
</evidence>
<protein>
    <recommendedName>
        <fullName evidence="1">Peptidase S1 domain-containing protein</fullName>
    </recommendedName>
</protein>
<dbReference type="EMBL" id="CABHNB010000028">
    <property type="protein sequence ID" value="VUX09472.1"/>
    <property type="molecule type" value="Genomic_DNA"/>
</dbReference>
<gene>
    <name evidence="2" type="ORF">ROSSTS7063_01899</name>
</gene>
<dbReference type="Proteomes" id="UP000409147">
    <property type="component" value="Unassembled WGS sequence"/>
</dbReference>
<dbReference type="InterPro" id="IPR001254">
    <property type="entry name" value="Trypsin_dom"/>
</dbReference>
<feature type="domain" description="Peptidase S1" evidence="1">
    <location>
        <begin position="71"/>
        <end position="221"/>
    </location>
</feature>
<dbReference type="GO" id="GO:0006508">
    <property type="term" value="P:proteolysis"/>
    <property type="evidence" value="ECO:0007669"/>
    <property type="project" value="InterPro"/>
</dbReference>
<reference evidence="2 3" key="1">
    <citation type="submission" date="2019-07" db="EMBL/GenBank/DDBJ databases">
        <authorList>
            <person name="Hibberd C M."/>
            <person name="Gehrig L. J."/>
            <person name="Chang H.-W."/>
            <person name="Venkatesh S."/>
        </authorList>
    </citation>
    <scope>NUCLEOTIDE SEQUENCE [LARGE SCALE GENOMIC DNA]</scope>
    <source>
        <strain evidence="2">Ruminococcus_obeum_SSTS_Bg7063</strain>
    </source>
</reference>
<dbReference type="SUPFAM" id="SSF50494">
    <property type="entry name" value="Trypsin-like serine proteases"/>
    <property type="match status" value="1"/>
</dbReference>
<evidence type="ECO:0000259" key="1">
    <source>
        <dbReference type="Pfam" id="PF00089"/>
    </source>
</evidence>
<proteinExistence type="predicted"/>
<keyword evidence="3" id="KW-1185">Reference proteome</keyword>
<dbReference type="GO" id="GO:0004252">
    <property type="term" value="F:serine-type endopeptidase activity"/>
    <property type="evidence" value="ECO:0007669"/>
    <property type="project" value="InterPro"/>
</dbReference>